<dbReference type="Proteomes" id="UP001321526">
    <property type="component" value="Chromosome"/>
</dbReference>
<dbReference type="RefSeq" id="WP_282235963.1">
    <property type="nucleotide sequence ID" value="NZ_CP035631.1"/>
</dbReference>
<gene>
    <name evidence="1" type="ORF">EVC62_06530</name>
</gene>
<reference evidence="1 2" key="1">
    <citation type="submission" date="2019-01" db="EMBL/GenBank/DDBJ databases">
        <title>Genome sequence of Salinicola endophyticus REST5.</title>
        <authorList>
            <person name="Nascimento F.X."/>
        </authorList>
    </citation>
    <scope>NUCLEOTIDE SEQUENCE [LARGE SCALE GENOMIC DNA]</scope>
    <source>
        <strain evidence="1 2">REST5</strain>
    </source>
</reference>
<keyword evidence="2" id="KW-1185">Reference proteome</keyword>
<sequence length="106" mass="12118">MRIIQSDSGFSVEVYGIYWAEYQGRLQRFHLVIPEEGYLGFISVPESDCELVDSEFSNFLLIKDSRGKDALVHTVLRKEGLLDRIIDHDPDAVEEFLELIAAKDAQ</sequence>
<dbReference type="EMBL" id="CP035631">
    <property type="protein sequence ID" value="WFF41184.1"/>
    <property type="molecule type" value="Genomic_DNA"/>
</dbReference>
<evidence type="ECO:0000313" key="1">
    <source>
        <dbReference type="EMBL" id="WFF41184.1"/>
    </source>
</evidence>
<organism evidence="1 2">
    <name type="scientific">Salinicola endophyticus</name>
    <dbReference type="NCBI Taxonomy" id="1949083"/>
    <lineage>
        <taxon>Bacteria</taxon>
        <taxon>Pseudomonadati</taxon>
        <taxon>Pseudomonadota</taxon>
        <taxon>Gammaproteobacteria</taxon>
        <taxon>Oceanospirillales</taxon>
        <taxon>Halomonadaceae</taxon>
        <taxon>Salinicola</taxon>
    </lineage>
</organism>
<proteinExistence type="predicted"/>
<protein>
    <submittedName>
        <fullName evidence="1">Uncharacterized protein</fullName>
    </submittedName>
</protein>
<evidence type="ECO:0000313" key="2">
    <source>
        <dbReference type="Proteomes" id="UP001321526"/>
    </source>
</evidence>
<name>A0ABY8FMS2_9GAMM</name>
<accession>A0ABY8FMS2</accession>